<keyword evidence="1" id="KW-0732">Signal</keyword>
<proteinExistence type="predicted"/>
<dbReference type="AlphaFoldDB" id="A0A176QCJ3"/>
<keyword evidence="3" id="KW-1185">Reference proteome</keyword>
<accession>A0A176QCJ3</accession>
<dbReference type="Proteomes" id="UP000076976">
    <property type="component" value="Unassembled WGS sequence"/>
</dbReference>
<name>A0A176QCJ3_9MICO</name>
<gene>
    <name evidence="2" type="ORF">AWH69_05130</name>
</gene>
<sequence>MRARGIGSLLALALTTAALAGCQVDKWSEKCTTDTQLRSCEISVSGDKFNDLPFPVSGPVLGSVGDRFRLESAAEGGSATFSAGGTEGGTYTCEQGQSVSVGDSSVECRAVGDGSLDFTISRVR</sequence>
<organism evidence="2 3">
    <name type="scientific">Janibacter melonis</name>
    <dbReference type="NCBI Taxonomy" id="262209"/>
    <lineage>
        <taxon>Bacteria</taxon>
        <taxon>Bacillati</taxon>
        <taxon>Actinomycetota</taxon>
        <taxon>Actinomycetes</taxon>
        <taxon>Micrococcales</taxon>
        <taxon>Intrasporangiaceae</taxon>
        <taxon>Janibacter</taxon>
    </lineage>
</organism>
<reference evidence="2 3" key="1">
    <citation type="submission" date="2016-01" db="EMBL/GenBank/DDBJ databases">
        <title>Janibacter melonis strain CD11_4 genome sequencing and assembly.</title>
        <authorList>
            <person name="Nair G.R."/>
            <person name="Kaur G."/>
            <person name="Chander A.M."/>
            <person name="Mayilraj S."/>
        </authorList>
    </citation>
    <scope>NUCLEOTIDE SEQUENCE [LARGE SCALE GENOMIC DNA]</scope>
    <source>
        <strain evidence="2 3">CD11-4</strain>
    </source>
</reference>
<evidence type="ECO:0000256" key="1">
    <source>
        <dbReference type="SAM" id="SignalP"/>
    </source>
</evidence>
<evidence type="ECO:0008006" key="4">
    <source>
        <dbReference type="Google" id="ProtNLM"/>
    </source>
</evidence>
<dbReference type="RefSeq" id="WP_068272766.1">
    <property type="nucleotide sequence ID" value="NZ_LQZG01000002.1"/>
</dbReference>
<comment type="caution">
    <text evidence="2">The sequence shown here is derived from an EMBL/GenBank/DDBJ whole genome shotgun (WGS) entry which is preliminary data.</text>
</comment>
<feature type="chain" id="PRO_5039441051" description="Lipoprotein" evidence="1">
    <location>
        <begin position="21"/>
        <end position="124"/>
    </location>
</feature>
<evidence type="ECO:0000313" key="3">
    <source>
        <dbReference type="Proteomes" id="UP000076976"/>
    </source>
</evidence>
<dbReference type="PROSITE" id="PS51257">
    <property type="entry name" value="PROKAR_LIPOPROTEIN"/>
    <property type="match status" value="1"/>
</dbReference>
<dbReference type="EMBL" id="LQZG01000002">
    <property type="protein sequence ID" value="OAB87468.1"/>
    <property type="molecule type" value="Genomic_DNA"/>
</dbReference>
<evidence type="ECO:0000313" key="2">
    <source>
        <dbReference type="EMBL" id="OAB87468.1"/>
    </source>
</evidence>
<feature type="signal peptide" evidence="1">
    <location>
        <begin position="1"/>
        <end position="20"/>
    </location>
</feature>
<protein>
    <recommendedName>
        <fullName evidence="4">Lipoprotein</fullName>
    </recommendedName>
</protein>